<dbReference type="InterPro" id="IPR027214">
    <property type="entry name" value="Cystatin"/>
</dbReference>
<dbReference type="InterPro" id="IPR000010">
    <property type="entry name" value="Cystatin_dom"/>
</dbReference>
<dbReference type="InterPro" id="IPR018073">
    <property type="entry name" value="Prot_inh_cystat_CS"/>
</dbReference>
<gene>
    <name evidence="7" type="ORF">AXG93_1713s1030</name>
</gene>
<keyword evidence="8" id="KW-1185">Reference proteome</keyword>
<dbReference type="Proteomes" id="UP000077202">
    <property type="component" value="Unassembled WGS sequence"/>
</dbReference>
<proteinExistence type="inferred from homology"/>
<accession>A0A176VSA5</accession>
<comment type="caution">
    <text evidence="7">The sequence shown here is derived from an EMBL/GenBank/DDBJ whole genome shotgun (WGS) entry which is preliminary data.</text>
</comment>
<name>A0A176VSA5_MARPO</name>
<dbReference type="CDD" id="cd00042">
    <property type="entry name" value="CY"/>
    <property type="match status" value="1"/>
</dbReference>
<dbReference type="GO" id="GO:0004869">
    <property type="term" value="F:cysteine-type endopeptidase inhibitor activity"/>
    <property type="evidence" value="ECO:0007669"/>
    <property type="project" value="UniProtKB-KW"/>
</dbReference>
<dbReference type="InterPro" id="IPR046350">
    <property type="entry name" value="Cystatin_sf"/>
</dbReference>
<keyword evidence="5" id="KW-1133">Transmembrane helix</keyword>
<evidence type="ECO:0000259" key="6">
    <source>
        <dbReference type="SMART" id="SM00043"/>
    </source>
</evidence>
<evidence type="ECO:0000313" key="8">
    <source>
        <dbReference type="Proteomes" id="UP000077202"/>
    </source>
</evidence>
<sequence length="436" mass="48214">MRKCQGIGSSEANKGNIHRIQRTSSFDLRSISAYKSNVPRIRGYSKAWGRSKSAGYRIGGIQLGKSPRARKGSGAGDAWQRESTCRHRVNRRAGEAVTGRCSGVAEQIAKIHGLKFFRARGGQREGEEANSTFITIRPSIGGVGMNTRKQQQQHFVQRALWTRVILFVLVVGAVCYVGASLCDAKESGADMAGLMGAPKDVSNAENSVEMDDMGRFAVDQYNTKEFDMIGEEPVASSDPSLRVLDVFREDSVFEPWKLYSCYSDRGLDRELPSFCPGVGKNLSFKNVVSAKKQVVSGTMYHMVIEAHGDDSVKMYDAKVWHKPWENHKSLEHFKPQESSANDSPNTEVAGMRSVPVGDPVIKEAAEHALKGLNDRSNSLVPYELRQVMTAHAEATDEHTNFDLHIKVARGAKEEEMKAELHRTADGKWSLKHAGPM</sequence>
<dbReference type="PANTHER" id="PTHR11413:SF103">
    <property type="entry name" value="CYSTEINE PROTEINASE INHIBITOR 12"/>
    <property type="match status" value="1"/>
</dbReference>
<evidence type="ECO:0000313" key="7">
    <source>
        <dbReference type="EMBL" id="OAE23303.1"/>
    </source>
</evidence>
<dbReference type="PANTHER" id="PTHR11413">
    <property type="entry name" value="CYSTATIN FAMILY MEMBER"/>
    <property type="match status" value="1"/>
</dbReference>
<reference evidence="7" key="1">
    <citation type="submission" date="2016-03" db="EMBL/GenBank/DDBJ databases">
        <title>Mechanisms controlling the formation of the plant cell surface in tip-growing cells are functionally conserved among land plants.</title>
        <authorList>
            <person name="Honkanen S."/>
            <person name="Jones V.A."/>
            <person name="Morieri G."/>
            <person name="Champion C."/>
            <person name="Hetherington A.J."/>
            <person name="Kelly S."/>
            <person name="Saint-Marcoux D."/>
            <person name="Proust H."/>
            <person name="Prescott H."/>
            <person name="Dolan L."/>
        </authorList>
    </citation>
    <scope>NUCLEOTIDE SEQUENCE [LARGE SCALE GENOMIC DNA]</scope>
    <source>
        <tissue evidence="7">Whole gametophyte</tissue>
    </source>
</reference>
<dbReference type="PROSITE" id="PS00287">
    <property type="entry name" value="CYSTATIN"/>
    <property type="match status" value="1"/>
</dbReference>
<keyword evidence="5" id="KW-0812">Transmembrane</keyword>
<feature type="transmembrane region" description="Helical" evidence="5">
    <location>
        <begin position="160"/>
        <end position="179"/>
    </location>
</feature>
<feature type="region of interest" description="Disordered" evidence="4">
    <location>
        <begin position="62"/>
        <end position="83"/>
    </location>
</feature>
<dbReference type="Pfam" id="PF16845">
    <property type="entry name" value="SQAPI"/>
    <property type="match status" value="1"/>
</dbReference>
<keyword evidence="1 3" id="KW-0646">Protease inhibitor</keyword>
<dbReference type="AlphaFoldDB" id="A0A176VSA5"/>
<dbReference type="Gene3D" id="3.10.450.10">
    <property type="match status" value="2"/>
</dbReference>
<keyword evidence="5" id="KW-0472">Membrane</keyword>
<evidence type="ECO:0000256" key="1">
    <source>
        <dbReference type="ARBA" id="ARBA00022690"/>
    </source>
</evidence>
<protein>
    <recommendedName>
        <fullName evidence="3">Cysteine proteinase inhibitor</fullName>
    </recommendedName>
</protein>
<comment type="similarity">
    <text evidence="3">Belongs to the cystatin family. Phytocystatin subfamily.</text>
</comment>
<keyword evidence="2 3" id="KW-0789">Thiol protease inhibitor</keyword>
<evidence type="ECO:0000256" key="3">
    <source>
        <dbReference type="RuleBase" id="RU362130"/>
    </source>
</evidence>
<dbReference type="SUPFAM" id="SSF54403">
    <property type="entry name" value="Cystatin/monellin"/>
    <property type="match status" value="2"/>
</dbReference>
<evidence type="ECO:0000256" key="5">
    <source>
        <dbReference type="SAM" id="Phobius"/>
    </source>
</evidence>
<feature type="domain" description="Cystatin" evidence="6">
    <location>
        <begin position="193"/>
        <end position="336"/>
    </location>
</feature>
<dbReference type="EMBL" id="LVLJ01002890">
    <property type="protein sequence ID" value="OAE23303.1"/>
    <property type="molecule type" value="Genomic_DNA"/>
</dbReference>
<evidence type="ECO:0000256" key="4">
    <source>
        <dbReference type="SAM" id="MobiDB-lite"/>
    </source>
</evidence>
<organism evidence="7 8">
    <name type="scientific">Marchantia polymorpha subsp. ruderalis</name>
    <dbReference type="NCBI Taxonomy" id="1480154"/>
    <lineage>
        <taxon>Eukaryota</taxon>
        <taxon>Viridiplantae</taxon>
        <taxon>Streptophyta</taxon>
        <taxon>Embryophyta</taxon>
        <taxon>Marchantiophyta</taxon>
        <taxon>Marchantiopsida</taxon>
        <taxon>Marchantiidae</taxon>
        <taxon>Marchantiales</taxon>
        <taxon>Marchantiaceae</taxon>
        <taxon>Marchantia</taxon>
    </lineage>
</organism>
<evidence type="ECO:0000256" key="2">
    <source>
        <dbReference type="ARBA" id="ARBA00022704"/>
    </source>
</evidence>
<dbReference type="SMART" id="SM00043">
    <property type="entry name" value="CY"/>
    <property type="match status" value="1"/>
</dbReference>